<evidence type="ECO:0000256" key="1">
    <source>
        <dbReference type="ARBA" id="ARBA00022614"/>
    </source>
</evidence>
<dbReference type="AlphaFoldDB" id="A0AA86TE43"/>
<dbReference type="PANTHER" id="PTHR46652:SF3">
    <property type="entry name" value="LEUCINE-RICH REPEAT-CONTAINING PROTEIN 9"/>
    <property type="match status" value="1"/>
</dbReference>
<dbReference type="InterPro" id="IPR050836">
    <property type="entry name" value="SDS22/Internalin_LRR"/>
</dbReference>
<dbReference type="PROSITE" id="PS51450">
    <property type="entry name" value="LRR"/>
    <property type="match status" value="8"/>
</dbReference>
<dbReference type="SMART" id="SM00369">
    <property type="entry name" value="LRR_TYP"/>
    <property type="match status" value="4"/>
</dbReference>
<dbReference type="SUPFAM" id="SSF52058">
    <property type="entry name" value="L domain-like"/>
    <property type="match status" value="1"/>
</dbReference>
<comment type="caution">
    <text evidence="3">The sequence shown here is derived from an EMBL/GenBank/DDBJ whole genome shotgun (WGS) entry which is preliminary data.</text>
</comment>
<evidence type="ECO:0000313" key="4">
    <source>
        <dbReference type="EMBL" id="CAL6113715.1"/>
    </source>
</evidence>
<keyword evidence="2" id="KW-0677">Repeat</keyword>
<dbReference type="Gene3D" id="3.80.10.10">
    <property type="entry name" value="Ribonuclease Inhibitor"/>
    <property type="match status" value="2"/>
</dbReference>
<evidence type="ECO:0000313" key="5">
    <source>
        <dbReference type="Proteomes" id="UP001642409"/>
    </source>
</evidence>
<reference evidence="4 5" key="2">
    <citation type="submission" date="2024-07" db="EMBL/GenBank/DDBJ databases">
        <authorList>
            <person name="Akdeniz Z."/>
        </authorList>
    </citation>
    <scope>NUCLEOTIDE SEQUENCE [LARGE SCALE GENOMIC DNA]</scope>
</reference>
<dbReference type="Pfam" id="PF12799">
    <property type="entry name" value="LRR_4"/>
    <property type="match status" value="1"/>
</dbReference>
<dbReference type="InterPro" id="IPR001611">
    <property type="entry name" value="Leu-rich_rpt"/>
</dbReference>
<evidence type="ECO:0000256" key="2">
    <source>
        <dbReference type="ARBA" id="ARBA00022737"/>
    </source>
</evidence>
<proteinExistence type="predicted"/>
<dbReference type="EMBL" id="CAXDID020000773">
    <property type="protein sequence ID" value="CAL6113715.1"/>
    <property type="molecule type" value="Genomic_DNA"/>
</dbReference>
<dbReference type="InterPro" id="IPR003591">
    <property type="entry name" value="Leu-rich_rpt_typical-subtyp"/>
</dbReference>
<dbReference type="PANTHER" id="PTHR46652">
    <property type="entry name" value="LEUCINE-RICH REPEAT AND IQ DOMAIN-CONTAINING PROTEIN 1-RELATED"/>
    <property type="match status" value="1"/>
</dbReference>
<keyword evidence="5" id="KW-1185">Reference proteome</keyword>
<gene>
    <name evidence="3" type="ORF">HINF_LOCUS1412</name>
    <name evidence="4" type="ORF">HINF_LOCUS77638</name>
</gene>
<reference evidence="3" key="1">
    <citation type="submission" date="2023-06" db="EMBL/GenBank/DDBJ databases">
        <authorList>
            <person name="Kurt Z."/>
        </authorList>
    </citation>
    <scope>NUCLEOTIDE SEQUENCE</scope>
</reference>
<sequence>MDSDDQELLQLYQKSIYDQSLQINYNYTRYTNREIAKVKSIKLAEFLNISKVYAFNCPYLSLEHSPQNLTECSINNCELKSISGIEKMINLISLELKDNNIADISPLKSLTKIEILNLQSNQIQDISILENLSCLEKLYLNNNKVNSLQGLGKQLQLRWLNLQLNQVTNIEPLSSLLQLKRLILDGNQVEDIGSLCNMNLEEFGISNNKITSIEPLKLSKSLNELNLARNQINNIFVLSEMYGLRILDLESNIIEDITPLKGKYIYKLLLGSNNIQNILPLAGMEPKELTLQYNEKISDYSILRNMTDVKYLDLSSCKLQNASFLHQMTELITLKLSCNKINDIAFVRGMRRLHHLDLSYNSIIDLTPLQCVDYNTTIYLHGNRICDMKAIKNHDLHNITLNFNYITDYTHLDQDEINEMEEPSAELVHQSNILSKINQPQNYLQMMFNRKRDFLEQFEMNMYEVNDQIQRALEEQTIYVQTFVMLMNESECCQ</sequence>
<organism evidence="3">
    <name type="scientific">Hexamita inflata</name>
    <dbReference type="NCBI Taxonomy" id="28002"/>
    <lineage>
        <taxon>Eukaryota</taxon>
        <taxon>Metamonada</taxon>
        <taxon>Diplomonadida</taxon>
        <taxon>Hexamitidae</taxon>
        <taxon>Hexamitinae</taxon>
        <taxon>Hexamita</taxon>
    </lineage>
</organism>
<name>A0AA86TE43_9EUKA</name>
<protein>
    <submittedName>
        <fullName evidence="3">Leucine-rich repeat domain-containing protein</fullName>
    </submittedName>
    <submittedName>
        <fullName evidence="4">Leucine-rich_repeat domain-containing protein</fullName>
    </submittedName>
</protein>
<dbReference type="SMART" id="SM00365">
    <property type="entry name" value="LRR_SD22"/>
    <property type="match status" value="7"/>
</dbReference>
<keyword evidence="1" id="KW-0433">Leucine-rich repeat</keyword>
<dbReference type="InterPro" id="IPR025875">
    <property type="entry name" value="Leu-rich_rpt_4"/>
</dbReference>
<dbReference type="InterPro" id="IPR032675">
    <property type="entry name" value="LRR_dom_sf"/>
</dbReference>
<dbReference type="EMBL" id="CATOUU010000033">
    <property type="protein sequence ID" value="CAI9913767.1"/>
    <property type="molecule type" value="Genomic_DNA"/>
</dbReference>
<evidence type="ECO:0000313" key="3">
    <source>
        <dbReference type="EMBL" id="CAI9913767.1"/>
    </source>
</evidence>
<dbReference type="Proteomes" id="UP001642409">
    <property type="component" value="Unassembled WGS sequence"/>
</dbReference>
<accession>A0AA86TE43</accession>